<keyword evidence="3 9" id="KW-1133">Transmembrane helix</keyword>
<keyword evidence="5 9" id="KW-0472">Membrane</keyword>
<dbReference type="Pfam" id="PF00001">
    <property type="entry name" value="7tm_1"/>
    <property type="match status" value="1"/>
</dbReference>
<dbReference type="PRINTS" id="PR00237">
    <property type="entry name" value="GPCRRHODOPSN"/>
</dbReference>
<accession>A0ABM0JK84</accession>
<feature type="transmembrane region" description="Helical" evidence="9">
    <location>
        <begin position="205"/>
        <end position="228"/>
    </location>
</feature>
<dbReference type="PANTHER" id="PTHR24243">
    <property type="entry name" value="G-PROTEIN COUPLED RECEPTOR"/>
    <property type="match status" value="1"/>
</dbReference>
<keyword evidence="7 8" id="KW-0807">Transducer</keyword>
<feature type="transmembrane region" description="Helical" evidence="9">
    <location>
        <begin position="45"/>
        <end position="67"/>
    </location>
</feature>
<evidence type="ECO:0000256" key="5">
    <source>
        <dbReference type="ARBA" id="ARBA00023136"/>
    </source>
</evidence>
<keyword evidence="6 8" id="KW-0675">Receptor</keyword>
<evidence type="ECO:0000256" key="9">
    <source>
        <dbReference type="SAM" id="Phobius"/>
    </source>
</evidence>
<keyword evidence="4 8" id="KW-0297">G-protein coupled receptor</keyword>
<gene>
    <name evidence="12" type="primary">LOC101854403</name>
</gene>
<feature type="transmembrane region" description="Helical" evidence="9">
    <location>
        <begin position="156"/>
        <end position="176"/>
    </location>
</feature>
<dbReference type="InterPro" id="IPR017452">
    <property type="entry name" value="GPCR_Rhodpsn_7TM"/>
</dbReference>
<comment type="subcellular location">
    <subcellularLocation>
        <location evidence="1">Membrane</location>
        <topology evidence="1">Multi-pass membrane protein</topology>
    </subcellularLocation>
</comment>
<feature type="transmembrane region" description="Helical" evidence="9">
    <location>
        <begin position="108"/>
        <end position="135"/>
    </location>
</feature>
<dbReference type="Gene3D" id="1.20.1070.10">
    <property type="entry name" value="Rhodopsin 7-helix transmembrane proteins"/>
    <property type="match status" value="1"/>
</dbReference>
<dbReference type="RefSeq" id="XP_005095660.1">
    <property type="nucleotide sequence ID" value="XM_005095603.3"/>
</dbReference>
<dbReference type="GeneID" id="101854403"/>
<evidence type="ECO:0000313" key="12">
    <source>
        <dbReference type="RefSeq" id="XP_005095660.1"/>
    </source>
</evidence>
<evidence type="ECO:0000256" key="4">
    <source>
        <dbReference type="ARBA" id="ARBA00023040"/>
    </source>
</evidence>
<evidence type="ECO:0000256" key="2">
    <source>
        <dbReference type="ARBA" id="ARBA00022692"/>
    </source>
</evidence>
<name>A0ABM0JK84_APLCA</name>
<comment type="similarity">
    <text evidence="8">Belongs to the G-protein coupled receptor 1 family.</text>
</comment>
<evidence type="ECO:0000256" key="1">
    <source>
        <dbReference type="ARBA" id="ARBA00004141"/>
    </source>
</evidence>
<evidence type="ECO:0000256" key="6">
    <source>
        <dbReference type="ARBA" id="ARBA00023170"/>
    </source>
</evidence>
<feature type="transmembrane region" description="Helical" evidence="9">
    <location>
        <begin position="268"/>
        <end position="288"/>
    </location>
</feature>
<evidence type="ECO:0000313" key="11">
    <source>
        <dbReference type="Proteomes" id="UP000694888"/>
    </source>
</evidence>
<dbReference type="SUPFAM" id="SSF81321">
    <property type="entry name" value="Family A G protein-coupled receptor-like"/>
    <property type="match status" value="1"/>
</dbReference>
<evidence type="ECO:0000256" key="7">
    <source>
        <dbReference type="ARBA" id="ARBA00023224"/>
    </source>
</evidence>
<dbReference type="CDD" id="cd00637">
    <property type="entry name" value="7tm_classA_rhodopsin-like"/>
    <property type="match status" value="1"/>
</dbReference>
<keyword evidence="11" id="KW-1185">Reference proteome</keyword>
<dbReference type="PANTHER" id="PTHR24243:SF208">
    <property type="entry name" value="PYROKININ-1 RECEPTOR"/>
    <property type="match status" value="1"/>
</dbReference>
<sequence length="389" mass="43747">MSSSRLDLVLIPTESTTHAVAEAKVDNKTSWPQGDTFTWHGGELLFIPTMMALGIVGNLLVFYIYHFRWRSSTVTLFKRMLAVLDLCNLFLAWPTLLAITLHPYCPSFMAACVFTSYVALGTAITSGCVLVIIAVDRFMKLCLLRKTGIRSLLAKKLFAASCFVSLLLNIPIGWIFGRDTIHFVHYGVQVSYCFIHSESKSTTVFILYASMLAVVFLSITVTLFVLYFKIVRQLHQLSKKHDELKRRPSLAASGEVLKKQKQSQVMRSSAIVFIAVTVAFFASYAPYFCTLILSMADPSVEGSMSPWTKALYDLAKTFPIMNNVANPFIYSFTSGNFRKEVKKMLTFKTCQKGGFFRRRAFSLSNRSYEMSQYSESSQKEDATTGPSNQ</sequence>
<evidence type="ECO:0000259" key="10">
    <source>
        <dbReference type="PROSITE" id="PS50262"/>
    </source>
</evidence>
<organism evidence="11 12">
    <name type="scientific">Aplysia californica</name>
    <name type="common">California sea hare</name>
    <dbReference type="NCBI Taxonomy" id="6500"/>
    <lineage>
        <taxon>Eukaryota</taxon>
        <taxon>Metazoa</taxon>
        <taxon>Spiralia</taxon>
        <taxon>Lophotrochozoa</taxon>
        <taxon>Mollusca</taxon>
        <taxon>Gastropoda</taxon>
        <taxon>Heterobranchia</taxon>
        <taxon>Euthyneura</taxon>
        <taxon>Tectipleura</taxon>
        <taxon>Aplysiida</taxon>
        <taxon>Aplysioidea</taxon>
        <taxon>Aplysiidae</taxon>
        <taxon>Aplysia</taxon>
    </lineage>
</organism>
<dbReference type="PROSITE" id="PS50262">
    <property type="entry name" value="G_PROTEIN_RECEP_F1_2"/>
    <property type="match status" value="1"/>
</dbReference>
<protein>
    <submittedName>
        <fullName evidence="12">Somatostatin receptor type 2</fullName>
    </submittedName>
</protein>
<evidence type="ECO:0000256" key="8">
    <source>
        <dbReference type="RuleBase" id="RU000688"/>
    </source>
</evidence>
<keyword evidence="2 8" id="KW-0812">Transmembrane</keyword>
<feature type="transmembrane region" description="Helical" evidence="9">
    <location>
        <begin position="79"/>
        <end position="102"/>
    </location>
</feature>
<evidence type="ECO:0000256" key="3">
    <source>
        <dbReference type="ARBA" id="ARBA00022989"/>
    </source>
</evidence>
<feature type="domain" description="G-protein coupled receptors family 1 profile" evidence="10">
    <location>
        <begin position="57"/>
        <end position="330"/>
    </location>
</feature>
<dbReference type="InterPro" id="IPR000276">
    <property type="entry name" value="GPCR_Rhodpsn"/>
</dbReference>
<dbReference type="Proteomes" id="UP000694888">
    <property type="component" value="Unplaced"/>
</dbReference>
<proteinExistence type="inferred from homology"/>
<dbReference type="PROSITE" id="PS00237">
    <property type="entry name" value="G_PROTEIN_RECEP_F1_1"/>
    <property type="match status" value="1"/>
</dbReference>
<reference evidence="12" key="1">
    <citation type="submission" date="2025-08" db="UniProtKB">
        <authorList>
            <consortium name="RefSeq"/>
        </authorList>
    </citation>
    <scope>IDENTIFICATION</scope>
</reference>